<feature type="transmembrane region" description="Helical" evidence="1">
    <location>
        <begin position="103"/>
        <end position="129"/>
    </location>
</feature>
<proteinExistence type="predicted"/>
<gene>
    <name evidence="2" type="ORF">HYH02_012098</name>
</gene>
<dbReference type="OrthoDB" id="10429549at2759"/>
<keyword evidence="1" id="KW-0472">Membrane</keyword>
<evidence type="ECO:0000313" key="2">
    <source>
        <dbReference type="EMBL" id="KAG2434899.1"/>
    </source>
</evidence>
<dbReference type="AlphaFoldDB" id="A0A835T6V2"/>
<name>A0A835T6V2_9CHLO</name>
<accession>A0A835T6V2</accession>
<keyword evidence="1" id="KW-0812">Transmembrane</keyword>
<reference evidence="2" key="1">
    <citation type="journal article" date="2020" name="bioRxiv">
        <title>Comparative genomics of Chlamydomonas.</title>
        <authorList>
            <person name="Craig R.J."/>
            <person name="Hasan A.R."/>
            <person name="Ness R.W."/>
            <person name="Keightley P.D."/>
        </authorList>
    </citation>
    <scope>NUCLEOTIDE SEQUENCE</scope>
    <source>
        <strain evidence="2">CCAP 11/173</strain>
    </source>
</reference>
<evidence type="ECO:0000256" key="1">
    <source>
        <dbReference type="SAM" id="Phobius"/>
    </source>
</evidence>
<organism evidence="2 3">
    <name type="scientific">Chlamydomonas schloesseri</name>
    <dbReference type="NCBI Taxonomy" id="2026947"/>
    <lineage>
        <taxon>Eukaryota</taxon>
        <taxon>Viridiplantae</taxon>
        <taxon>Chlorophyta</taxon>
        <taxon>core chlorophytes</taxon>
        <taxon>Chlorophyceae</taxon>
        <taxon>CS clade</taxon>
        <taxon>Chlamydomonadales</taxon>
        <taxon>Chlamydomonadaceae</taxon>
        <taxon>Chlamydomonas</taxon>
    </lineage>
</organism>
<dbReference type="EMBL" id="JAEHOD010000055">
    <property type="protein sequence ID" value="KAG2434899.1"/>
    <property type="molecule type" value="Genomic_DNA"/>
</dbReference>
<keyword evidence="3" id="KW-1185">Reference proteome</keyword>
<keyword evidence="1" id="KW-1133">Transmembrane helix</keyword>
<dbReference type="Proteomes" id="UP000613740">
    <property type="component" value="Unassembled WGS sequence"/>
</dbReference>
<sequence>MDRARHERRYGLEILNEVGPGADPDELAFDPDLYDKLFKGTSYIDITTFNVWSREHKVAPVTMILRENYSSILTFATFLAGFQFVGLQFGGDGGDEPSQVLQWSSFLLVMGLIMSALSACCCVAVVEYLRFLEHEPPK</sequence>
<protein>
    <submittedName>
        <fullName evidence="2">Uncharacterized protein</fullName>
    </submittedName>
</protein>
<comment type="caution">
    <text evidence="2">The sequence shown here is derived from an EMBL/GenBank/DDBJ whole genome shotgun (WGS) entry which is preliminary data.</text>
</comment>
<feature type="transmembrane region" description="Helical" evidence="1">
    <location>
        <begin position="72"/>
        <end position="91"/>
    </location>
</feature>
<evidence type="ECO:0000313" key="3">
    <source>
        <dbReference type="Proteomes" id="UP000613740"/>
    </source>
</evidence>